<evidence type="ECO:0000256" key="1">
    <source>
        <dbReference type="SAM" id="MobiDB-lite"/>
    </source>
</evidence>
<reference evidence="2" key="2">
    <citation type="journal article" date="2023" name="IMA Fungus">
        <title>Comparative genomic study of the Penicillium genus elucidates a diverse pangenome and 15 lateral gene transfer events.</title>
        <authorList>
            <person name="Petersen C."/>
            <person name="Sorensen T."/>
            <person name="Nielsen M.R."/>
            <person name="Sondergaard T.E."/>
            <person name="Sorensen J.L."/>
            <person name="Fitzpatrick D.A."/>
            <person name="Frisvad J.C."/>
            <person name="Nielsen K.L."/>
        </authorList>
    </citation>
    <scope>NUCLEOTIDE SEQUENCE</scope>
    <source>
        <strain evidence="2">IBT 23319</strain>
    </source>
</reference>
<accession>A0A9W9P9L8</accession>
<comment type="caution">
    <text evidence="2">The sequence shown here is derived from an EMBL/GenBank/DDBJ whole genome shotgun (WGS) entry which is preliminary data.</text>
</comment>
<reference evidence="2" key="1">
    <citation type="submission" date="2022-11" db="EMBL/GenBank/DDBJ databases">
        <authorList>
            <person name="Petersen C."/>
        </authorList>
    </citation>
    <scope>NUCLEOTIDE SEQUENCE</scope>
    <source>
        <strain evidence="2">IBT 23319</strain>
    </source>
</reference>
<dbReference type="EMBL" id="JAPQKT010000002">
    <property type="protein sequence ID" value="KAJ5240380.1"/>
    <property type="molecule type" value="Genomic_DNA"/>
</dbReference>
<dbReference type="RefSeq" id="XP_056503385.1">
    <property type="nucleotide sequence ID" value="XM_056640891.1"/>
</dbReference>
<gene>
    <name evidence="2" type="ORF">N7469_001971</name>
</gene>
<dbReference type="Proteomes" id="UP001147733">
    <property type="component" value="Unassembled WGS sequence"/>
</dbReference>
<evidence type="ECO:0000313" key="2">
    <source>
        <dbReference type="EMBL" id="KAJ5240380.1"/>
    </source>
</evidence>
<dbReference type="GeneID" id="81380058"/>
<keyword evidence="3" id="KW-1185">Reference proteome</keyword>
<feature type="region of interest" description="Disordered" evidence="1">
    <location>
        <begin position="1"/>
        <end position="37"/>
    </location>
</feature>
<proteinExistence type="predicted"/>
<protein>
    <submittedName>
        <fullName evidence="2">Uncharacterized protein</fullName>
    </submittedName>
</protein>
<name>A0A9W9P9L8_PENCI</name>
<organism evidence="2 3">
    <name type="scientific">Penicillium citrinum</name>
    <dbReference type="NCBI Taxonomy" id="5077"/>
    <lineage>
        <taxon>Eukaryota</taxon>
        <taxon>Fungi</taxon>
        <taxon>Dikarya</taxon>
        <taxon>Ascomycota</taxon>
        <taxon>Pezizomycotina</taxon>
        <taxon>Eurotiomycetes</taxon>
        <taxon>Eurotiomycetidae</taxon>
        <taxon>Eurotiales</taxon>
        <taxon>Aspergillaceae</taxon>
        <taxon>Penicillium</taxon>
    </lineage>
</organism>
<evidence type="ECO:0000313" key="3">
    <source>
        <dbReference type="Proteomes" id="UP001147733"/>
    </source>
</evidence>
<dbReference type="AlphaFoldDB" id="A0A9W9P9L8"/>
<feature type="compositionally biased region" description="Polar residues" evidence="1">
    <location>
        <begin position="1"/>
        <end position="11"/>
    </location>
</feature>
<sequence length="158" mass="18319">MKQLTRAASRSHSAHDWVDNMSPEEPQQKAEMGKQKLPHNTKCQAVLSGAMFDDLQNEKMKLVACNQELRTSLREKNRLLQTSKLELEDSQRNFRLVIRGLRQQLKSTKFAMGNLQQHLQLEIDDLKKQLLSSQLALDYSEQCLRPDTEDSERSHQTE</sequence>